<feature type="transmembrane region" description="Helical" evidence="6">
    <location>
        <begin position="149"/>
        <end position="171"/>
    </location>
</feature>
<evidence type="ECO:0000313" key="9">
    <source>
        <dbReference type="Proteomes" id="UP000199668"/>
    </source>
</evidence>
<dbReference type="GO" id="GO:0017004">
    <property type="term" value="P:cytochrome complex assembly"/>
    <property type="evidence" value="ECO:0007669"/>
    <property type="project" value="UniProtKB-KW"/>
</dbReference>
<evidence type="ECO:0000256" key="4">
    <source>
        <dbReference type="ARBA" id="ARBA00022989"/>
    </source>
</evidence>
<feature type="transmembrane region" description="Helical" evidence="6">
    <location>
        <begin position="87"/>
        <end position="105"/>
    </location>
</feature>
<dbReference type="Proteomes" id="UP000199668">
    <property type="component" value="Unassembled WGS sequence"/>
</dbReference>
<feature type="transmembrane region" description="Helical" evidence="6">
    <location>
        <begin position="373"/>
        <end position="397"/>
    </location>
</feature>
<keyword evidence="3" id="KW-0201">Cytochrome c-type biogenesis</keyword>
<name>A0A1I4M6Z4_9BACI</name>
<feature type="transmembrane region" description="Helical" evidence="6">
    <location>
        <begin position="311"/>
        <end position="333"/>
    </location>
</feature>
<keyword evidence="4 6" id="KW-1133">Transmembrane helix</keyword>
<dbReference type="EMBL" id="FOTY01000010">
    <property type="protein sequence ID" value="SFL98920.1"/>
    <property type="molecule type" value="Genomic_DNA"/>
</dbReference>
<organism evidence="8 9">
    <name type="scientific">Salibacterium qingdaonense</name>
    <dbReference type="NCBI Taxonomy" id="266892"/>
    <lineage>
        <taxon>Bacteria</taxon>
        <taxon>Bacillati</taxon>
        <taxon>Bacillota</taxon>
        <taxon>Bacilli</taxon>
        <taxon>Bacillales</taxon>
        <taxon>Bacillaceae</taxon>
    </lineage>
</organism>
<dbReference type="InterPro" id="IPR017562">
    <property type="entry name" value="Cyt_c_biogenesis_CcsA"/>
</dbReference>
<proteinExistence type="predicted"/>
<feature type="transmembrane region" description="Helical" evidence="6">
    <location>
        <begin position="183"/>
        <end position="206"/>
    </location>
</feature>
<dbReference type="Pfam" id="PF01578">
    <property type="entry name" value="Cytochrom_C_asm"/>
    <property type="match status" value="2"/>
</dbReference>
<keyword evidence="2 6" id="KW-0812">Transmembrane</keyword>
<evidence type="ECO:0000256" key="1">
    <source>
        <dbReference type="ARBA" id="ARBA00004141"/>
    </source>
</evidence>
<dbReference type="GO" id="GO:0020037">
    <property type="term" value="F:heme binding"/>
    <property type="evidence" value="ECO:0007669"/>
    <property type="project" value="InterPro"/>
</dbReference>
<gene>
    <name evidence="8" type="ORF">SAMN04488054_11078</name>
</gene>
<dbReference type="GO" id="GO:0005886">
    <property type="term" value="C:plasma membrane"/>
    <property type="evidence" value="ECO:0007669"/>
    <property type="project" value="TreeGrafter"/>
</dbReference>
<keyword evidence="5 6" id="KW-0472">Membrane</keyword>
<evidence type="ECO:0000256" key="2">
    <source>
        <dbReference type="ARBA" id="ARBA00022692"/>
    </source>
</evidence>
<dbReference type="NCBIfam" id="TIGR03144">
    <property type="entry name" value="cytochr_II_ccsB"/>
    <property type="match status" value="1"/>
</dbReference>
<evidence type="ECO:0000313" key="8">
    <source>
        <dbReference type="EMBL" id="SFL98920.1"/>
    </source>
</evidence>
<feature type="transmembrane region" description="Helical" evidence="6">
    <location>
        <begin position="345"/>
        <end position="361"/>
    </location>
</feature>
<feature type="transmembrane region" description="Helical" evidence="6">
    <location>
        <begin position="266"/>
        <end position="284"/>
    </location>
</feature>
<feature type="transmembrane region" description="Helical" evidence="6">
    <location>
        <begin position="110"/>
        <end position="129"/>
    </location>
</feature>
<evidence type="ECO:0000256" key="5">
    <source>
        <dbReference type="ARBA" id="ARBA00023136"/>
    </source>
</evidence>
<evidence type="ECO:0000256" key="6">
    <source>
        <dbReference type="SAM" id="Phobius"/>
    </source>
</evidence>
<evidence type="ECO:0000256" key="3">
    <source>
        <dbReference type="ARBA" id="ARBA00022748"/>
    </source>
</evidence>
<dbReference type="PANTHER" id="PTHR30071">
    <property type="entry name" value="HEME EXPORTER PROTEIN C"/>
    <property type="match status" value="1"/>
</dbReference>
<comment type="subcellular location">
    <subcellularLocation>
        <location evidence="1">Membrane</location>
        <topology evidence="1">Multi-pass membrane protein</topology>
    </subcellularLocation>
</comment>
<keyword evidence="9" id="KW-1185">Reference proteome</keyword>
<dbReference type="PANTHER" id="PTHR30071:SF1">
    <property type="entry name" value="CYTOCHROME B_B6 PROTEIN-RELATED"/>
    <property type="match status" value="1"/>
</dbReference>
<dbReference type="InterPro" id="IPR002541">
    <property type="entry name" value="Cyt_c_assembly"/>
</dbReference>
<dbReference type="InterPro" id="IPR045062">
    <property type="entry name" value="Cyt_c_biogenesis_CcsA/CcmC"/>
</dbReference>
<protein>
    <submittedName>
        <fullName evidence="8">Cytochrome c-type biogenesis protein CcsB</fullName>
    </submittedName>
</protein>
<reference evidence="8 9" key="1">
    <citation type="submission" date="2016-10" db="EMBL/GenBank/DDBJ databases">
        <authorList>
            <person name="de Groot N.N."/>
        </authorList>
    </citation>
    <scope>NUCLEOTIDE SEQUENCE [LARGE SCALE GENOMIC DNA]</scope>
    <source>
        <strain evidence="8 9">CGMCC 1.6134</strain>
    </source>
</reference>
<feature type="domain" description="Cytochrome c assembly protein" evidence="7">
    <location>
        <begin position="82"/>
        <end position="201"/>
    </location>
</feature>
<feature type="transmembrane region" description="Helical" evidence="6">
    <location>
        <begin position="53"/>
        <end position="75"/>
    </location>
</feature>
<accession>A0A1I4M6Z4</accession>
<feature type="transmembrane region" description="Helical" evidence="6">
    <location>
        <begin position="14"/>
        <end position="33"/>
    </location>
</feature>
<feature type="domain" description="Cytochrome c assembly protein" evidence="7">
    <location>
        <begin position="291"/>
        <end position="398"/>
    </location>
</feature>
<dbReference type="AlphaFoldDB" id="A0A1I4M6Z4"/>
<evidence type="ECO:0000259" key="7">
    <source>
        <dbReference type="Pfam" id="PF01578"/>
    </source>
</evidence>
<sequence>MEGMTIMVEISSNLLFAAFFLYLAATICFAVSVTGRKWRDKQGEVTGNRLGTIGYVAAWIGFVLQVGYFFTRWIAAGHVPVSNMFEYTTFLGMALTIAFLILYGIYRTAVLGMFTMPIVMLIIAFASVFPTEVEPLIPALQSNWLKIHVTTTALGQGLLSIGFAAGLIYLIRTLDFTKRDKKVFWLETIMYSLISLVSFILVRYIFRLADYEAAFTYVNENGEEAEMMYYLPALLGPNEASLQTQGALEPLVTMPSWIRSDDANTVVWSLAAGLVLYILLRLILRRPIGGALQPLLKNINPETVDEVSYRAIAIGFPVFTLGGLIFAMIWAQIAWTRFWGWDPKEVWALITFLFYAAYLHLRLSRGWHGEPSAWLCVIGFVIIMFNLVFVNLVIAGLHSYA</sequence>
<dbReference type="STRING" id="266892.SAMN04488054_11078"/>